<dbReference type="RefSeq" id="WP_123304472.1">
    <property type="nucleotide sequence ID" value="NZ_RKHK01000001.1"/>
</dbReference>
<feature type="coiled-coil region" evidence="1">
    <location>
        <begin position="205"/>
        <end position="232"/>
    </location>
</feature>
<name>A0A3N2BFV7_9MICO</name>
<comment type="caution">
    <text evidence="3">The sequence shown here is derived from an EMBL/GenBank/DDBJ whole genome shotgun (WGS) entry which is preliminary data.</text>
</comment>
<keyword evidence="2" id="KW-0812">Transmembrane</keyword>
<proteinExistence type="predicted"/>
<evidence type="ECO:0000313" key="4">
    <source>
        <dbReference type="Proteomes" id="UP000280668"/>
    </source>
</evidence>
<feature type="transmembrane region" description="Helical" evidence="2">
    <location>
        <begin position="6"/>
        <end position="28"/>
    </location>
</feature>
<dbReference type="OrthoDB" id="2881855at2"/>
<keyword evidence="1" id="KW-0175">Coiled coil</keyword>
<gene>
    <name evidence="3" type="ORF">EDD31_2549</name>
</gene>
<keyword evidence="2" id="KW-1133">Transmembrane helix</keyword>
<keyword evidence="2" id="KW-0472">Membrane</keyword>
<dbReference type="Proteomes" id="UP000280668">
    <property type="component" value="Unassembled WGS sequence"/>
</dbReference>
<accession>A0A3N2BFV7</accession>
<sequence>MLEITWLLTTIAQSTAALVAIIGGLLVSRYVSLHAQQKAAGRRVADLSRRHEAAAESFQAARESLEAFGIELLSHDPGIYQRLLRLPAEIGPEDIPEDLLQVTSLADEMDRDRFRQRLVELRAELARAREQIGQRLPSGGSRPSWHEISSQLDFPQREEHLWAWSYRLLCRERDLSQPADPGAVPVPARLDWDDDADTQWDIAEHQVLQRRVEQLGSESRSLRQELQLARETLEASRQPEGFRLALLVLSTAVALGIALPGAALAFWPAQAPWGAELALRALCLGLFLASLGVILRFLFHYAAFLRGDEPQLPDRLWHLARRRSAWRDSLPPEGRPQTMSTR</sequence>
<dbReference type="EMBL" id="RKHK01000001">
    <property type="protein sequence ID" value="ROR74149.1"/>
    <property type="molecule type" value="Genomic_DNA"/>
</dbReference>
<feature type="transmembrane region" description="Helical" evidence="2">
    <location>
        <begin position="244"/>
        <end position="267"/>
    </location>
</feature>
<protein>
    <submittedName>
        <fullName evidence="3">Uncharacterized protein</fullName>
    </submittedName>
</protein>
<organism evidence="3 4">
    <name type="scientific">Bogoriella caseilytica</name>
    <dbReference type="NCBI Taxonomy" id="56055"/>
    <lineage>
        <taxon>Bacteria</taxon>
        <taxon>Bacillati</taxon>
        <taxon>Actinomycetota</taxon>
        <taxon>Actinomycetes</taxon>
        <taxon>Micrococcales</taxon>
        <taxon>Bogoriellaceae</taxon>
        <taxon>Bogoriella</taxon>
    </lineage>
</organism>
<feature type="transmembrane region" description="Helical" evidence="2">
    <location>
        <begin position="279"/>
        <end position="299"/>
    </location>
</feature>
<keyword evidence="4" id="KW-1185">Reference proteome</keyword>
<dbReference type="AlphaFoldDB" id="A0A3N2BFV7"/>
<reference evidence="3 4" key="1">
    <citation type="submission" date="2018-11" db="EMBL/GenBank/DDBJ databases">
        <title>Sequencing the genomes of 1000 actinobacteria strains.</title>
        <authorList>
            <person name="Klenk H.-P."/>
        </authorList>
    </citation>
    <scope>NUCLEOTIDE SEQUENCE [LARGE SCALE GENOMIC DNA]</scope>
    <source>
        <strain evidence="3 4">DSM 11294</strain>
    </source>
</reference>
<evidence type="ECO:0000313" key="3">
    <source>
        <dbReference type="EMBL" id="ROR74149.1"/>
    </source>
</evidence>
<evidence type="ECO:0000256" key="2">
    <source>
        <dbReference type="SAM" id="Phobius"/>
    </source>
</evidence>
<evidence type="ECO:0000256" key="1">
    <source>
        <dbReference type="SAM" id="Coils"/>
    </source>
</evidence>